<sequence>MSGPAGDRPGAAETPILGALRGHRVYARRWVFLLVLSLLSCSNATLWLSFAPVADRIVQYFHLSTEQINWLSLVYLAVSIPFGVVAIWVLDFVGLRWATILCAWLNFAGSVIRSLYCMDIGTQDPFAFLMGGQSLCALAQTLVIFSPAKLAALWFPEHQRATANMIGTMSNPLGILVANLLSPALVKKEEDIPLMEFAGFCESLFIEFGVLGALVLGLYVDRTKHFTGALKIGLCLTSMVSVAFALVSQLQGQTVALAVICSLFGLFGFSVAPVAMELAVECSFPVGEGAAAGLIFVLGQAEGVLIMVLLTALTVRRAEPSFSTCQDGQGPLDWKVSVLLMAGLCTLFTCFLVFFFHTPYRRLEAEASASPSIQEDVCPAVEDHTPHLAAMPEALPWDPTTPSTDAAGSSGAAHS</sequence>
<dbReference type="Pfam" id="PF07690">
    <property type="entry name" value="MFS_1"/>
    <property type="match status" value="1"/>
</dbReference>
<protein>
    <submittedName>
        <fullName evidence="8">Major facilitator superfamily domain-containing protein 7 isoform X4</fullName>
    </submittedName>
</protein>
<evidence type="ECO:0000313" key="7">
    <source>
        <dbReference type="Proteomes" id="UP000694910"/>
    </source>
</evidence>
<feature type="transmembrane region" description="Helical" evidence="6">
    <location>
        <begin position="128"/>
        <end position="154"/>
    </location>
</feature>
<evidence type="ECO:0000256" key="5">
    <source>
        <dbReference type="SAM" id="MobiDB-lite"/>
    </source>
</evidence>
<feature type="transmembrane region" description="Helical" evidence="6">
    <location>
        <begin position="256"/>
        <end position="280"/>
    </location>
</feature>
<organism evidence="7 8">
    <name type="scientific">Ceratotherium simum simum</name>
    <name type="common">Southern white rhinoceros</name>
    <dbReference type="NCBI Taxonomy" id="73337"/>
    <lineage>
        <taxon>Eukaryota</taxon>
        <taxon>Metazoa</taxon>
        <taxon>Chordata</taxon>
        <taxon>Craniata</taxon>
        <taxon>Vertebrata</taxon>
        <taxon>Euteleostomi</taxon>
        <taxon>Mammalia</taxon>
        <taxon>Eutheria</taxon>
        <taxon>Laurasiatheria</taxon>
        <taxon>Perissodactyla</taxon>
        <taxon>Rhinocerotidae</taxon>
        <taxon>Ceratotherium</taxon>
    </lineage>
</organism>
<feature type="region of interest" description="Disordered" evidence="5">
    <location>
        <begin position="392"/>
        <end position="415"/>
    </location>
</feature>
<keyword evidence="4 6" id="KW-0472">Membrane</keyword>
<evidence type="ECO:0000256" key="3">
    <source>
        <dbReference type="ARBA" id="ARBA00022989"/>
    </source>
</evidence>
<keyword evidence="3 6" id="KW-1133">Transmembrane helix</keyword>
<dbReference type="GeneID" id="101398283"/>
<evidence type="ECO:0000313" key="8">
    <source>
        <dbReference type="RefSeq" id="XP_014644287.1"/>
    </source>
</evidence>
<feature type="transmembrane region" description="Helical" evidence="6">
    <location>
        <begin position="166"/>
        <end position="185"/>
    </location>
</feature>
<feature type="transmembrane region" description="Helical" evidence="6">
    <location>
        <begin position="197"/>
        <end position="220"/>
    </location>
</feature>
<dbReference type="InterPro" id="IPR036259">
    <property type="entry name" value="MFS_trans_sf"/>
</dbReference>
<gene>
    <name evidence="8" type="primary">LOC101398283</name>
</gene>
<dbReference type="InterPro" id="IPR011701">
    <property type="entry name" value="MFS"/>
</dbReference>
<keyword evidence="2 6" id="KW-0812">Transmembrane</keyword>
<keyword evidence="7" id="KW-1185">Reference proteome</keyword>
<dbReference type="Gene3D" id="1.20.1250.20">
    <property type="entry name" value="MFS general substrate transporter like domains"/>
    <property type="match status" value="2"/>
</dbReference>
<dbReference type="PANTHER" id="PTHR10924:SF6">
    <property type="entry name" value="SOLUTE CARRIER FAMILY 49 MEMBER A3"/>
    <property type="match status" value="1"/>
</dbReference>
<feature type="transmembrane region" description="Helical" evidence="6">
    <location>
        <begin position="292"/>
        <end position="314"/>
    </location>
</feature>
<evidence type="ECO:0000256" key="1">
    <source>
        <dbReference type="ARBA" id="ARBA00004141"/>
    </source>
</evidence>
<dbReference type="InterPro" id="IPR049680">
    <property type="entry name" value="FLVCR1-2_SLC49-like"/>
</dbReference>
<comment type="subcellular location">
    <subcellularLocation>
        <location evidence="1">Membrane</location>
        <topology evidence="1">Multi-pass membrane protein</topology>
    </subcellularLocation>
</comment>
<accession>A0ABM1CXK6</accession>
<proteinExistence type="predicted"/>
<name>A0ABM1CXK6_CERSS</name>
<dbReference type="Proteomes" id="UP000694910">
    <property type="component" value="Unplaced"/>
</dbReference>
<feature type="transmembrane region" description="Helical" evidence="6">
    <location>
        <begin position="30"/>
        <end position="50"/>
    </location>
</feature>
<reference evidence="8" key="1">
    <citation type="submission" date="2025-08" db="UniProtKB">
        <authorList>
            <consortium name="RefSeq"/>
        </authorList>
    </citation>
    <scope>IDENTIFICATION</scope>
</reference>
<dbReference type="SUPFAM" id="SSF103473">
    <property type="entry name" value="MFS general substrate transporter"/>
    <property type="match status" value="2"/>
</dbReference>
<dbReference type="PANTHER" id="PTHR10924">
    <property type="entry name" value="MAJOR FACILITATOR SUPERFAMILY PROTEIN-RELATED"/>
    <property type="match status" value="1"/>
</dbReference>
<evidence type="ECO:0000256" key="4">
    <source>
        <dbReference type="ARBA" id="ARBA00023136"/>
    </source>
</evidence>
<feature type="transmembrane region" description="Helical" evidence="6">
    <location>
        <begin position="232"/>
        <end position="250"/>
    </location>
</feature>
<evidence type="ECO:0000256" key="6">
    <source>
        <dbReference type="SAM" id="Phobius"/>
    </source>
</evidence>
<evidence type="ECO:0000256" key="2">
    <source>
        <dbReference type="ARBA" id="ARBA00022692"/>
    </source>
</evidence>
<feature type="transmembrane region" description="Helical" evidence="6">
    <location>
        <begin position="334"/>
        <end position="356"/>
    </location>
</feature>
<feature type="transmembrane region" description="Helical" evidence="6">
    <location>
        <begin position="70"/>
        <end position="90"/>
    </location>
</feature>
<dbReference type="RefSeq" id="XP_014644287.1">
    <property type="nucleotide sequence ID" value="XM_014788801.1"/>
</dbReference>